<protein>
    <submittedName>
        <fullName evidence="7">Uncharacterized protein</fullName>
    </submittedName>
</protein>
<dbReference type="GO" id="GO:0005886">
    <property type="term" value="C:plasma membrane"/>
    <property type="evidence" value="ECO:0007669"/>
    <property type="project" value="TreeGrafter"/>
</dbReference>
<evidence type="ECO:0000313" key="7">
    <source>
        <dbReference type="EMBL" id="TFJ85071.1"/>
    </source>
</evidence>
<evidence type="ECO:0000313" key="8">
    <source>
        <dbReference type="Proteomes" id="UP000355283"/>
    </source>
</evidence>
<dbReference type="AlphaFoldDB" id="A0A4D9D081"/>
<accession>A0A4D9D081</accession>
<dbReference type="EMBL" id="SDOX01000016">
    <property type="protein sequence ID" value="TFJ85071.1"/>
    <property type="molecule type" value="Genomic_DNA"/>
</dbReference>
<dbReference type="Proteomes" id="UP000355283">
    <property type="component" value="Unassembled WGS sequence"/>
</dbReference>
<proteinExistence type="predicted"/>
<feature type="transmembrane region" description="Helical" evidence="6">
    <location>
        <begin position="78"/>
        <end position="97"/>
    </location>
</feature>
<reference evidence="7 8" key="1">
    <citation type="submission" date="2019-01" db="EMBL/GenBank/DDBJ databases">
        <title>Nuclear Genome Assembly of the Microalgal Biofuel strain Nannochloropsis salina CCMP1776.</title>
        <authorList>
            <person name="Hovde B."/>
        </authorList>
    </citation>
    <scope>NUCLEOTIDE SEQUENCE [LARGE SCALE GENOMIC DNA]</scope>
    <source>
        <strain evidence="7 8">CCMP1776</strain>
    </source>
</reference>
<gene>
    <name evidence="7" type="ORF">NSK_003495</name>
</gene>
<sequence>MADLDESAFGQESGETLPLRIGSVFVIMVVSALGCMFPLLVLDLDGRAKFGGNLPLTPSSRNKTDGERVFHGAHAMHLLKSFSAGIILCVGFVHVLAEANETLEELVDFPLAFFVAMMGSIVVLALSQVVDGVVSSMGRKSRPPGPSSTGGVDMVSMGRDPSLNMSKVVISAPDTSPSARAPSIHLEEAAAQEGLTASQKQFLQAARQGADGASGNEHQHAPITPVGAALTGRKKPTDLQIVPPPPPSMRSPGVAPAGEAPSSPFAQLPFVSPRAQASLKTMLSARSLAVQKQPSFGSDGHNHSFHEGGGHNDAVHVVQAFKNHSLVIAYIMEVGIVFHSVLIGIGLGTATSSINNTRTLLVAISVHQFFEGAGLSTCILEARLPRMKNAIMFGLFSITTSLGIVIGIGISKMYDEESREAALVEGIFNAFAAGILIYLALVDILQEEFSRREVRQHKIWQIQMMMCVLLGAGAMSVIAIWA</sequence>
<dbReference type="OrthoDB" id="448280at2759"/>
<feature type="region of interest" description="Disordered" evidence="5">
    <location>
        <begin position="136"/>
        <end position="156"/>
    </location>
</feature>
<dbReference type="Pfam" id="PF02535">
    <property type="entry name" value="Zip"/>
    <property type="match status" value="1"/>
</dbReference>
<feature type="transmembrane region" description="Helical" evidence="6">
    <location>
        <begin position="392"/>
        <end position="410"/>
    </location>
</feature>
<evidence type="ECO:0000256" key="1">
    <source>
        <dbReference type="ARBA" id="ARBA00004141"/>
    </source>
</evidence>
<feature type="transmembrane region" description="Helical" evidence="6">
    <location>
        <begin position="20"/>
        <end position="42"/>
    </location>
</feature>
<evidence type="ECO:0000256" key="6">
    <source>
        <dbReference type="SAM" id="Phobius"/>
    </source>
</evidence>
<comment type="subcellular location">
    <subcellularLocation>
        <location evidence="1">Membrane</location>
        <topology evidence="1">Multi-pass membrane protein</topology>
    </subcellularLocation>
</comment>
<feature type="region of interest" description="Disordered" evidence="5">
    <location>
        <begin position="195"/>
        <end position="267"/>
    </location>
</feature>
<evidence type="ECO:0000256" key="5">
    <source>
        <dbReference type="SAM" id="MobiDB-lite"/>
    </source>
</evidence>
<feature type="transmembrane region" description="Helical" evidence="6">
    <location>
        <begin position="109"/>
        <end position="134"/>
    </location>
</feature>
<dbReference type="PANTHER" id="PTHR11040:SF44">
    <property type="entry name" value="PROTEIN ZNTC-RELATED"/>
    <property type="match status" value="1"/>
</dbReference>
<evidence type="ECO:0000256" key="2">
    <source>
        <dbReference type="ARBA" id="ARBA00022692"/>
    </source>
</evidence>
<evidence type="ECO:0000256" key="3">
    <source>
        <dbReference type="ARBA" id="ARBA00022989"/>
    </source>
</evidence>
<feature type="transmembrane region" description="Helical" evidence="6">
    <location>
        <begin position="462"/>
        <end position="481"/>
    </location>
</feature>
<organism evidence="7 8">
    <name type="scientific">Nannochloropsis salina CCMP1776</name>
    <dbReference type="NCBI Taxonomy" id="1027361"/>
    <lineage>
        <taxon>Eukaryota</taxon>
        <taxon>Sar</taxon>
        <taxon>Stramenopiles</taxon>
        <taxon>Ochrophyta</taxon>
        <taxon>Eustigmatophyceae</taxon>
        <taxon>Eustigmatales</taxon>
        <taxon>Monodopsidaceae</taxon>
        <taxon>Microchloropsis</taxon>
        <taxon>Microchloropsis salina</taxon>
    </lineage>
</organism>
<keyword evidence="2 6" id="KW-0812">Transmembrane</keyword>
<dbReference type="PANTHER" id="PTHR11040">
    <property type="entry name" value="ZINC/IRON TRANSPORTER"/>
    <property type="match status" value="1"/>
</dbReference>
<comment type="caution">
    <text evidence="7">The sequence shown here is derived from an EMBL/GenBank/DDBJ whole genome shotgun (WGS) entry which is preliminary data.</text>
</comment>
<keyword evidence="8" id="KW-1185">Reference proteome</keyword>
<keyword evidence="4 6" id="KW-0472">Membrane</keyword>
<name>A0A4D9D081_9STRA</name>
<evidence type="ECO:0000256" key="4">
    <source>
        <dbReference type="ARBA" id="ARBA00023136"/>
    </source>
</evidence>
<dbReference type="GO" id="GO:0005385">
    <property type="term" value="F:zinc ion transmembrane transporter activity"/>
    <property type="evidence" value="ECO:0007669"/>
    <property type="project" value="TreeGrafter"/>
</dbReference>
<dbReference type="InterPro" id="IPR003689">
    <property type="entry name" value="ZIP"/>
</dbReference>
<feature type="transmembrane region" description="Helical" evidence="6">
    <location>
        <begin position="422"/>
        <end position="441"/>
    </location>
</feature>
<keyword evidence="3 6" id="KW-1133">Transmembrane helix</keyword>
<feature type="transmembrane region" description="Helical" evidence="6">
    <location>
        <begin position="327"/>
        <end position="348"/>
    </location>
</feature>